<dbReference type="Proteomes" id="UP000224915">
    <property type="component" value="Unassembled WGS sequence"/>
</dbReference>
<gene>
    <name evidence="2" type="ORF">ATL40_0844</name>
</gene>
<organism evidence="2 3">
    <name type="scientific">Serinibacter salmoneus</name>
    <dbReference type="NCBI Taxonomy" id="556530"/>
    <lineage>
        <taxon>Bacteria</taxon>
        <taxon>Bacillati</taxon>
        <taxon>Actinomycetota</taxon>
        <taxon>Actinomycetes</taxon>
        <taxon>Micrococcales</taxon>
        <taxon>Beutenbergiaceae</taxon>
        <taxon>Serinibacter</taxon>
    </lineage>
</organism>
<proteinExistence type="predicted"/>
<reference evidence="2 3" key="1">
    <citation type="submission" date="2017-10" db="EMBL/GenBank/DDBJ databases">
        <title>Sequencing the genomes of 1000 actinobacteria strains.</title>
        <authorList>
            <person name="Klenk H.-P."/>
        </authorList>
    </citation>
    <scope>NUCLEOTIDE SEQUENCE [LARGE SCALE GENOMIC DNA]</scope>
    <source>
        <strain evidence="2 3">DSM 21801</strain>
    </source>
</reference>
<dbReference type="AlphaFoldDB" id="A0A2A9CYT3"/>
<evidence type="ECO:0000313" key="2">
    <source>
        <dbReference type="EMBL" id="PFG19286.1"/>
    </source>
</evidence>
<feature type="region of interest" description="Disordered" evidence="1">
    <location>
        <begin position="426"/>
        <end position="485"/>
    </location>
</feature>
<comment type="caution">
    <text evidence="2">The sequence shown here is derived from an EMBL/GenBank/DDBJ whole genome shotgun (WGS) entry which is preliminary data.</text>
</comment>
<evidence type="ECO:0000313" key="3">
    <source>
        <dbReference type="Proteomes" id="UP000224915"/>
    </source>
</evidence>
<dbReference type="EMBL" id="PDJD01000001">
    <property type="protein sequence ID" value="PFG19286.1"/>
    <property type="molecule type" value="Genomic_DNA"/>
</dbReference>
<sequence length="735" mass="76950">MTEIGVCTGDGLIDPARFVVRSSDLDSESIYGSASELRAIGSGMVESMAGVSAAWSGLSEAYRAPEESDVLALLAPAETAVAENDEVLASAARALERYAEDVQVIATDLRVLEGDAAVFRAEALRGYEEITYRPIGMAQTVGYTQESEHVSWIEHTPAVERNNDLLAQYAVVIERLSLAAAQCATELTGLRSGTCPAGPVAAIGAADIMASDAMPWGHAVTEDRTCEESVNHGLGNAAISARDGAAAMVGFDTATMTWSWGTLGATWWGVGDFALSTVIATSPVLMTAISGAGGSEWVSDRQDVAATGWGAMIGWDHQEYLAGGDGWHAWQEDGVAAATQVLVEAGTFLIPGVGAAKGGAMAGRAGALTVRAGGAAVRGTAAVAEAALRGGSHLASGARQGLRVVGDRLHAMKVPGLGGPDFAVAGAGPGPQALHMTPDSSGHLPTRGGTSAARDSAGSSQPQRAVPDGPPMYGQRIGDSGGHNDTAPLDMWRPHADGVEVEVPEGLIDDARTATDQAPPAADGLTREVQAKIDVYQRLIDRTDGNGGFHYPEHIRNAFRGSIFNLENHHRYPVNELHVTRPGATLGENGLASPRQSAYNRVDSIDPGNEIVERKNTQLAAVRGRTWRAYLDDIRTKYGVRSDGVVVADTPSNRRTLEAVGLDPSEHIGMPLEGRNILEVPVQTAPVPQAMLELAATRQIKVVDVAGTEWMLGPRPGTVVEVRADGTVLTHNPAH</sequence>
<keyword evidence="3" id="KW-1185">Reference proteome</keyword>
<accession>A0A2A9CYT3</accession>
<protein>
    <submittedName>
        <fullName evidence="2">Uncharacterized protein</fullName>
    </submittedName>
</protein>
<evidence type="ECO:0000256" key="1">
    <source>
        <dbReference type="SAM" id="MobiDB-lite"/>
    </source>
</evidence>
<name>A0A2A9CYT3_9MICO</name>